<evidence type="ECO:0008006" key="3">
    <source>
        <dbReference type="Google" id="ProtNLM"/>
    </source>
</evidence>
<evidence type="ECO:0000313" key="1">
    <source>
        <dbReference type="EMBL" id="OHA47254.1"/>
    </source>
</evidence>
<dbReference type="EMBL" id="MHSR01000005">
    <property type="protein sequence ID" value="OHA47254.1"/>
    <property type="molecule type" value="Genomic_DNA"/>
</dbReference>
<accession>A0A1G2PFZ4</accession>
<name>A0A1G2PFZ4_9BACT</name>
<organism evidence="1 2">
    <name type="scientific">Candidatus Terrybacteria bacterium RIFCSPHIGHO2_01_FULL_43_35</name>
    <dbReference type="NCBI Taxonomy" id="1802361"/>
    <lineage>
        <taxon>Bacteria</taxon>
        <taxon>Candidatus Terryibacteriota</taxon>
    </lineage>
</organism>
<protein>
    <recommendedName>
        <fullName evidence="3">PPM-type phosphatase domain-containing protein</fullName>
    </recommendedName>
</protein>
<dbReference type="Proteomes" id="UP000178869">
    <property type="component" value="Unassembled WGS sequence"/>
</dbReference>
<comment type="caution">
    <text evidence="1">The sequence shown here is derived from an EMBL/GenBank/DDBJ whole genome shotgun (WGS) entry which is preliminary data.</text>
</comment>
<dbReference type="AlphaFoldDB" id="A0A1G2PFZ4"/>
<proteinExistence type="predicted"/>
<gene>
    <name evidence="1" type="ORF">A2828_00080</name>
</gene>
<evidence type="ECO:0000313" key="2">
    <source>
        <dbReference type="Proteomes" id="UP000178869"/>
    </source>
</evidence>
<reference evidence="1 2" key="1">
    <citation type="journal article" date="2016" name="Nat. Commun.">
        <title>Thousands of microbial genomes shed light on interconnected biogeochemical processes in an aquifer system.</title>
        <authorList>
            <person name="Anantharaman K."/>
            <person name="Brown C.T."/>
            <person name="Hug L.A."/>
            <person name="Sharon I."/>
            <person name="Castelle C.J."/>
            <person name="Probst A.J."/>
            <person name="Thomas B.C."/>
            <person name="Singh A."/>
            <person name="Wilkins M.J."/>
            <person name="Karaoz U."/>
            <person name="Brodie E.L."/>
            <person name="Williams K.H."/>
            <person name="Hubbard S.S."/>
            <person name="Banfield J.F."/>
        </authorList>
    </citation>
    <scope>NUCLEOTIDE SEQUENCE [LARGE SCALE GENOMIC DNA]</scope>
</reference>
<sequence length="657" mass="72507">MQKPNVKEFLLNGAEGDIFCDILSFEPPQGMEKLGVLFVAAELRGAPRASWGIPNLITSAMRRSYFEKDTRKPLQAFTIALKEANAVLMHELSSGNEGWLGSSSFVTFVINHQTILASRAGSNAIGVWLIRNSVRSDIFSSDSRGMAPFSSIVSGRIEDNDIIFAGSADSFSSVTENSYDLKEIYRLVQQKITERSASCAFVINIPANEMPKHALAPLLNSSLMPRDLSILARVSKPLIFTQPIVQKLSEAVFGLKEKLTERLFKLPFVLKFKKNAPAWLWSINISWTVPVKSALVGIILVAAVFGLFKSGLYAVNHLKKPDNKSTQTVSQIQKDLDGARAAMIYGDKKQAAKLLEEAGAQISLLAQNKLSQKIIAPLTDSWKEMNAQLFSIKNSVSEKFLVLKGFPIPFKPQRIYLTTKADDQEILSFTDSEVGAIYRYSVKDKKGSIKLRSEKGGFIGVLPGDKRYLYVVGKDGITLYDENAENFASTLPYDHKENILFGASGTSFALLGNVQSGQILKISIEQDGLKNSGTWLKKPDKATLNRILDAAWDGKSLWMLRDDGNILRYTNGTRNETIILSGVQNDFHADRLELAPGPELLILDSKTGKIVRFNKKGVAQTQYIDESIKSSNDFTLSANGKTAYVLVGNVVEKLSLN</sequence>
<dbReference type="SUPFAM" id="SSF63825">
    <property type="entry name" value="YWTD domain"/>
    <property type="match status" value="1"/>
</dbReference>